<dbReference type="PANTHER" id="PTHR14136">
    <property type="entry name" value="BTB_POZ DOMAIN-CONTAINING PROTEIN KCTD9"/>
    <property type="match status" value="1"/>
</dbReference>
<keyword evidence="4" id="KW-1185">Reference proteome</keyword>
<dbReference type="AlphaFoldDB" id="A0A3N2R4E6"/>
<dbReference type="OrthoDB" id="7837851at2"/>
<keyword evidence="2" id="KW-1133">Transmembrane helix</keyword>
<feature type="region of interest" description="Disordered" evidence="1">
    <location>
        <begin position="660"/>
        <end position="679"/>
    </location>
</feature>
<protein>
    <recommendedName>
        <fullName evidence="5">Pentapeptide repeat-containing protein</fullName>
    </recommendedName>
</protein>
<keyword evidence="2" id="KW-0472">Membrane</keyword>
<comment type="caution">
    <text evidence="3">The sequence shown here is derived from an EMBL/GenBank/DDBJ whole genome shotgun (WGS) entry which is preliminary data.</text>
</comment>
<dbReference type="EMBL" id="RDRB01000004">
    <property type="protein sequence ID" value="ROU02354.1"/>
    <property type="molecule type" value="Genomic_DNA"/>
</dbReference>
<dbReference type="Pfam" id="PF00805">
    <property type="entry name" value="Pentapeptide"/>
    <property type="match status" value="3"/>
</dbReference>
<dbReference type="RefSeq" id="WP_123641870.1">
    <property type="nucleotide sequence ID" value="NZ_ML119084.1"/>
</dbReference>
<feature type="compositionally biased region" description="Basic and acidic residues" evidence="1">
    <location>
        <begin position="662"/>
        <end position="671"/>
    </location>
</feature>
<dbReference type="InterPro" id="IPR051082">
    <property type="entry name" value="Pentapeptide-BTB/POZ_domain"/>
</dbReference>
<gene>
    <name evidence="3" type="ORF">EAT49_08380</name>
</gene>
<name>A0A3N2R4E6_9RHOB</name>
<keyword evidence="2" id="KW-0812">Transmembrane</keyword>
<proteinExistence type="predicted"/>
<dbReference type="SUPFAM" id="SSF141571">
    <property type="entry name" value="Pentapeptide repeat-like"/>
    <property type="match status" value="2"/>
</dbReference>
<evidence type="ECO:0008006" key="5">
    <source>
        <dbReference type="Google" id="ProtNLM"/>
    </source>
</evidence>
<reference evidence="3 4" key="1">
    <citation type="submission" date="2018-10" db="EMBL/GenBank/DDBJ databases">
        <title>Histidinibacterium lentulum gen. nov., sp. nov., a marine bacterium from the culture broth of Picochlorum sp. 122.</title>
        <authorList>
            <person name="Wang G."/>
        </authorList>
    </citation>
    <scope>NUCLEOTIDE SEQUENCE [LARGE SCALE GENOMIC DNA]</scope>
    <source>
        <strain evidence="3 4">B17</strain>
    </source>
</reference>
<feature type="transmembrane region" description="Helical" evidence="2">
    <location>
        <begin position="64"/>
        <end position="92"/>
    </location>
</feature>
<dbReference type="PANTHER" id="PTHR14136:SF17">
    <property type="entry name" value="BTB_POZ DOMAIN-CONTAINING PROTEIN KCTD9"/>
    <property type="match status" value="1"/>
</dbReference>
<evidence type="ECO:0000256" key="1">
    <source>
        <dbReference type="SAM" id="MobiDB-lite"/>
    </source>
</evidence>
<accession>A0A3N2R4E6</accession>
<dbReference type="Proteomes" id="UP000268016">
    <property type="component" value="Unassembled WGS sequence"/>
</dbReference>
<dbReference type="Gene3D" id="2.160.20.80">
    <property type="entry name" value="E3 ubiquitin-protein ligase SopA"/>
    <property type="match status" value="2"/>
</dbReference>
<evidence type="ECO:0000313" key="4">
    <source>
        <dbReference type="Proteomes" id="UP000268016"/>
    </source>
</evidence>
<feature type="transmembrane region" description="Helical" evidence="2">
    <location>
        <begin position="12"/>
        <end position="33"/>
    </location>
</feature>
<evidence type="ECO:0000313" key="3">
    <source>
        <dbReference type="EMBL" id="ROU02354.1"/>
    </source>
</evidence>
<evidence type="ECO:0000256" key="2">
    <source>
        <dbReference type="SAM" id="Phobius"/>
    </source>
</evidence>
<sequence length="702" mass="77344">MTDEYQRAFYIFVIACAAIPVLLAIAVGVFSLGDSTTRRDIARKTKLDLLPAPIRRLAYAAGALALFLWTSLVAVAVCGLILTLVVTLFRLVPDTTPLGRFFPDTGNWRLELFLIAALTGTLGAMIAFPFTIARVLFTRRQTVAQEEDLLTKRINEAVEGLGAEKEVSRIGRSLRVYTGTSYSKAMHVAPFQEPDLPHLSILKAREAVEVEEDGVTEEKRLIRYTQWTREETRIHWQDAALPVSAGEGVGHYGDWMALARTEPNLEVRTGAILALERLAQKNLSVHVQIMQILCAYIRENAAFSGPTSPGGALMSPDDLPKKEKVEDRELLPINAQWAKVRAYNHQFVSFRTDIRTALDVLSRRFANSSQPTPETDWQDNLAGRTFGALIPPLNEVLNGTKPADFLRAGDVRIIYPSFKGYRPNLRGADLRFADLGGLDLRGAVLEKARMQGANLFKAKIQEAVLSGAQMQGTDLEGALMQHANLSMAQMQGSNLIEAQMQNTLLFSVRMHGATLREAKLQSASLFGVEMQGVTLVKAQLQRAVLIGATMQEADLGGAQMQRATVMGAQMQGAGLRGAQMQGAVLLGAQMDDHTDLSAATLRGAALRALDATTMASLQPFWHDVFSDMALPEGAQRPAHWPPTPPEDFDTAWRAWQATLPEGWDRTWPEDDGRPDEDWSDAYRDFRARWDAATRGKAPPENG</sequence>
<dbReference type="InterPro" id="IPR001646">
    <property type="entry name" value="5peptide_repeat"/>
</dbReference>
<organism evidence="3 4">
    <name type="scientific">Histidinibacterium lentulum</name>
    <dbReference type="NCBI Taxonomy" id="2480588"/>
    <lineage>
        <taxon>Bacteria</taxon>
        <taxon>Pseudomonadati</taxon>
        <taxon>Pseudomonadota</taxon>
        <taxon>Alphaproteobacteria</taxon>
        <taxon>Rhodobacterales</taxon>
        <taxon>Paracoccaceae</taxon>
        <taxon>Histidinibacterium</taxon>
    </lineage>
</organism>
<feature type="transmembrane region" description="Helical" evidence="2">
    <location>
        <begin position="112"/>
        <end position="137"/>
    </location>
</feature>